<keyword evidence="2 4" id="KW-0442">Lipid degradation</keyword>
<dbReference type="CDD" id="cd07208">
    <property type="entry name" value="Pat_hypo_Ecoli_yjju_like"/>
    <property type="match status" value="1"/>
</dbReference>
<dbReference type="Pfam" id="PF01734">
    <property type="entry name" value="Patatin"/>
    <property type="match status" value="1"/>
</dbReference>
<reference evidence="5 6" key="1">
    <citation type="journal article" date="2015" name="Genome Announc.">
        <title>Complete genome sequences for 35 biothreat assay-relevant bacillus species.</title>
        <authorList>
            <person name="Johnson S.L."/>
            <person name="Daligault H.E."/>
            <person name="Davenport K.W."/>
            <person name="Jaissle J."/>
            <person name="Frey K.G."/>
            <person name="Ladner J.T."/>
            <person name="Broomall S.M."/>
            <person name="Bishop-Lilly K.A."/>
            <person name="Bruce D.C."/>
            <person name="Gibbons H.S."/>
            <person name="Coyne S.R."/>
            <person name="Lo C.C."/>
            <person name="Meincke L."/>
            <person name="Munk A.C."/>
            <person name="Koroleva G.I."/>
            <person name="Rosenzweig C.N."/>
            <person name="Palacios G.F."/>
            <person name="Redden C.L."/>
            <person name="Minogue T.D."/>
            <person name="Chain P.S."/>
        </authorList>
    </citation>
    <scope>NUCLEOTIDE SEQUENCE [LARGE SCALE GENOMIC DNA]</scope>
    <source>
        <strain evidence="6">ATCC 14581 / DSM 32 / JCM 2506 / NBRC 15308 / NCIMB 9376 / NCTC 10342 / NRRL B-14308 / VKM B-512</strain>
    </source>
</reference>
<dbReference type="KEGG" id="bmeg:BG04_3577"/>
<dbReference type="EMBL" id="CP009920">
    <property type="protein sequence ID" value="AJI20828.1"/>
    <property type="molecule type" value="Genomic_DNA"/>
</dbReference>
<dbReference type="GO" id="GO:0016042">
    <property type="term" value="P:lipid catabolic process"/>
    <property type="evidence" value="ECO:0007669"/>
    <property type="project" value="UniProtKB-UniRule"/>
</dbReference>
<accession>A0A0B6AJS3</accession>
<protein>
    <submittedName>
        <fullName evidence="5">Patatin-like phospholipase family protein</fullName>
    </submittedName>
</protein>
<keyword evidence="3 4" id="KW-0443">Lipid metabolism</keyword>
<dbReference type="SUPFAM" id="SSF52151">
    <property type="entry name" value="FabD/lysophospholipase-like"/>
    <property type="match status" value="1"/>
</dbReference>
<feature type="active site" description="Proton acceptor" evidence="4">
    <location>
        <position position="158"/>
    </location>
</feature>
<dbReference type="Gene3D" id="3.40.1090.10">
    <property type="entry name" value="Cytosolic phospholipase A2 catalytic domain"/>
    <property type="match status" value="2"/>
</dbReference>
<feature type="active site" description="Nucleophile" evidence="4">
    <location>
        <position position="39"/>
    </location>
</feature>
<dbReference type="GeneID" id="93641632"/>
<evidence type="ECO:0000313" key="6">
    <source>
        <dbReference type="Proteomes" id="UP000031829"/>
    </source>
</evidence>
<proteinExistence type="predicted"/>
<dbReference type="InterPro" id="IPR002641">
    <property type="entry name" value="PNPLA_dom"/>
</dbReference>
<sequence length="281" mass="32460">MKDTGLVLEGGGMRGLYTTGVLDYFMERNLYLPYVIGVSAGACHATSYLSRQIGRSRKANLDFLEDPRYLSWKNYFKTKEIFGMDFVFDEIPNQLLPFDFEAFAERTEKLVVGATDCVTGEPVYFDEYDRDILTAVRASSSLPFLAPVVTYKGKELLDGGISDPIPIKKAVQDGYRKNIVVLTRNEGYRKKKSNMLWLLKRKYRHYDGLTRALENRYKLYNETLSYIEEQERQGNIFVIRPQTPLVVGRIEKNRERLDALYNQGYKEAEAQFASLQNWLNS</sequence>
<dbReference type="PANTHER" id="PTHR14226:SF25">
    <property type="entry name" value="PHOSPHOESTERASE"/>
    <property type="match status" value="1"/>
</dbReference>
<organism evidence="5 6">
    <name type="scientific">Priestia megaterium (strain ATCC 14581 / DSM 32 / CCUG 1817 / JCM 2506 / NBRC 15308 / NCIMB 9376 / NCTC 10342 / NRRL B-14308 / VKM B-512 / Ford 19)</name>
    <name type="common">Bacillus megaterium</name>
    <dbReference type="NCBI Taxonomy" id="1348623"/>
    <lineage>
        <taxon>Bacteria</taxon>
        <taxon>Bacillati</taxon>
        <taxon>Bacillota</taxon>
        <taxon>Bacilli</taxon>
        <taxon>Bacillales</taxon>
        <taxon>Bacillaceae</taxon>
        <taxon>Priestia</taxon>
    </lineage>
</organism>
<feature type="short sequence motif" description="GXSXG" evidence="4">
    <location>
        <begin position="37"/>
        <end position="41"/>
    </location>
</feature>
<evidence type="ECO:0000256" key="1">
    <source>
        <dbReference type="ARBA" id="ARBA00022801"/>
    </source>
</evidence>
<dbReference type="InterPro" id="IPR050301">
    <property type="entry name" value="NTE"/>
</dbReference>
<dbReference type="PROSITE" id="PS51635">
    <property type="entry name" value="PNPLA"/>
    <property type="match status" value="1"/>
</dbReference>
<dbReference type="RefSeq" id="WP_013055989.1">
    <property type="nucleotide sequence ID" value="NZ_BCVB01000003.1"/>
</dbReference>
<dbReference type="InterPro" id="IPR016035">
    <property type="entry name" value="Acyl_Trfase/lysoPLipase"/>
</dbReference>
<dbReference type="InterPro" id="IPR045943">
    <property type="entry name" value="DUF6363"/>
</dbReference>
<gene>
    <name evidence="5" type="ORF">BG04_3577</name>
</gene>
<evidence type="ECO:0000313" key="5">
    <source>
        <dbReference type="EMBL" id="AJI20828.1"/>
    </source>
</evidence>
<name>A0A0B6AJS3_PRIM2</name>
<evidence type="ECO:0000256" key="2">
    <source>
        <dbReference type="ARBA" id="ARBA00022963"/>
    </source>
</evidence>
<feature type="short sequence motif" description="GXGXXG" evidence="4">
    <location>
        <begin position="10"/>
        <end position="15"/>
    </location>
</feature>
<dbReference type="Pfam" id="PF19890">
    <property type="entry name" value="DUF6363"/>
    <property type="match status" value="1"/>
</dbReference>
<dbReference type="GO" id="GO:0016787">
    <property type="term" value="F:hydrolase activity"/>
    <property type="evidence" value="ECO:0007669"/>
    <property type="project" value="UniProtKB-UniRule"/>
</dbReference>
<dbReference type="HOGENOM" id="CLU_048271_1_0_9"/>
<dbReference type="AlphaFoldDB" id="A0A0B6AJS3"/>
<dbReference type="InterPro" id="IPR037483">
    <property type="entry name" value="YjjU-like"/>
</dbReference>
<dbReference type="PANTHER" id="PTHR14226">
    <property type="entry name" value="NEUROPATHY TARGET ESTERASE/SWISS CHEESE D.MELANOGASTER"/>
    <property type="match status" value="1"/>
</dbReference>
<feature type="short sequence motif" description="DGA/G" evidence="4">
    <location>
        <begin position="158"/>
        <end position="160"/>
    </location>
</feature>
<dbReference type="Proteomes" id="UP000031829">
    <property type="component" value="Chromosome"/>
</dbReference>
<evidence type="ECO:0000256" key="4">
    <source>
        <dbReference type="PROSITE-ProRule" id="PRU01161"/>
    </source>
</evidence>
<evidence type="ECO:0000256" key="3">
    <source>
        <dbReference type="ARBA" id="ARBA00023098"/>
    </source>
</evidence>
<keyword evidence="1 4" id="KW-0378">Hydrolase</keyword>